<sequence length="783" mass="87327">MHSTNTAMRFLLSFCLALLLLCHTTPLLAQLPPRTLTWQFPLPRPHTGVLLGNGTQGIMVWGGGNVLHLTISRTGFWDHRGGVEFTTKTTFPDLKAKLQAGDEAGIKAAFTVPKSGQPSLGRPQQLSGGRLDVTMPKGWLILYGNLFTDRGLLQVVVRDPQQLSHVINIRQAASLEITDIDIPKGLRGKLAFKLIPHYTFVADQLRAASIEEPTWVVKENNGKGAFIQPLPEDDPLLVGYDQVNEQHVYIQTSNLYYNRKTRRFDYPAMQALLDRAPSAIATADTFWASYYRVVPRIALPDPLLQEIIDYGLYKQAIATSPNGLACALQGPFMEEQQLVPWSNDYHFNINVQMIYTPALATNRLANFRPLWRMIGGWMPQLKKNGEAFFGRPGALMLPHAVDDRCHVVGTFWTGTIDHACTAWMAMMAWQNYRYGLDQYDAPKLLDETVWPMLNGAFEGYYAMLEEVSDGQGGKRFSLPVSVSPEYRGAAMNAWGRDASFQLAALHRICRILPQAAAALGKPVDPRWADVDKRLPAYTVISGKFMDEWNLSNERIALWEGMDLIESHRHHSHLGGVYPFATIDLNDPAQRKLVDNSLEAWRFKGAGGWAGWSIPWASILLSRTGQTDAAIKWLHYWKENYVNEGRGTLHNANTNGTSLLGAPDWEKEAKNREVMQLDAGFGALSAVLELLVQNRDDAIYVLPNRPRTWQNLNFDDVRTEGAFLVGATVKEGTVTEVRVKSLAGGKLALVHPFGATYKLNGQAQTGEKIIRDCKAGEVLLLSPL</sequence>
<reference evidence="3 4" key="1">
    <citation type="journal article" date="2012" name="J. Bacteriol.">
        <title>Genome Sequence of Fibrella aestuarina BUZ 2T, a Filamentous Marine Bacterium.</title>
        <authorList>
            <person name="Filippini M."/>
            <person name="Qi W."/>
            <person name="Blom J."/>
            <person name="Goesmann A."/>
            <person name="Smits T.H."/>
            <person name="Bagheri H.C."/>
        </authorList>
    </citation>
    <scope>NUCLEOTIDE SEQUENCE [LARGE SCALE GENOMIC DNA]</scope>
    <source>
        <strain evidence="4">BUZ 2T</strain>
    </source>
</reference>
<dbReference type="eggNOG" id="COG1554">
    <property type="taxonomic scope" value="Bacteria"/>
</dbReference>
<dbReference type="Gene3D" id="1.50.10.10">
    <property type="match status" value="1"/>
</dbReference>
<dbReference type="AlphaFoldDB" id="I0K597"/>
<evidence type="ECO:0000259" key="2">
    <source>
        <dbReference type="Pfam" id="PF22124"/>
    </source>
</evidence>
<dbReference type="PATRIC" id="fig|1166018.3.peg.3019"/>
<keyword evidence="4" id="KW-1185">Reference proteome</keyword>
<dbReference type="OrthoDB" id="9802600at2"/>
<dbReference type="InterPro" id="IPR012341">
    <property type="entry name" value="6hp_glycosidase-like_sf"/>
</dbReference>
<dbReference type="GO" id="GO:0005975">
    <property type="term" value="P:carbohydrate metabolic process"/>
    <property type="evidence" value="ECO:0007669"/>
    <property type="project" value="InterPro"/>
</dbReference>
<dbReference type="SUPFAM" id="SSF48208">
    <property type="entry name" value="Six-hairpin glycosidases"/>
    <property type="match status" value="1"/>
</dbReference>
<evidence type="ECO:0000313" key="4">
    <source>
        <dbReference type="Proteomes" id="UP000011058"/>
    </source>
</evidence>
<dbReference type="Pfam" id="PF22124">
    <property type="entry name" value="Glyco_hydro_95_cat"/>
    <property type="match status" value="1"/>
</dbReference>
<dbReference type="PANTHER" id="PTHR31084">
    <property type="entry name" value="ALPHA-L-FUCOSIDASE 2"/>
    <property type="match status" value="1"/>
</dbReference>
<dbReference type="GO" id="GO:0004560">
    <property type="term" value="F:alpha-L-fucosidase activity"/>
    <property type="evidence" value="ECO:0007669"/>
    <property type="project" value="TreeGrafter"/>
</dbReference>
<feature type="signal peptide" evidence="1">
    <location>
        <begin position="1"/>
        <end position="29"/>
    </location>
</feature>
<feature type="domain" description="Glycosyl hydrolase family 95 catalytic" evidence="2">
    <location>
        <begin position="303"/>
        <end position="690"/>
    </location>
</feature>
<feature type="chain" id="PRO_5003631020" evidence="1">
    <location>
        <begin position="30"/>
        <end position="783"/>
    </location>
</feature>
<dbReference type="InterPro" id="IPR054363">
    <property type="entry name" value="GH95_cat"/>
</dbReference>
<dbReference type="RefSeq" id="WP_015330399.1">
    <property type="nucleotide sequence ID" value="NC_020054.1"/>
</dbReference>
<dbReference type="KEGG" id="fae:FAES_1290"/>
<dbReference type="PANTHER" id="PTHR31084:SF0">
    <property type="entry name" value="ALPHA-L-FUCOSIDASE 2"/>
    <property type="match status" value="1"/>
</dbReference>
<dbReference type="STRING" id="1166018.FAES_1290"/>
<evidence type="ECO:0000313" key="3">
    <source>
        <dbReference type="EMBL" id="CCG99300.1"/>
    </source>
</evidence>
<dbReference type="HOGENOM" id="CLU_014621_0_0_10"/>
<name>I0K597_9BACT</name>
<dbReference type="Proteomes" id="UP000011058">
    <property type="component" value="Chromosome"/>
</dbReference>
<protein>
    <submittedName>
        <fullName evidence="3">Alpha-L-fucosidase 2</fullName>
    </submittedName>
</protein>
<keyword evidence="1" id="KW-0732">Signal</keyword>
<organism evidence="3 4">
    <name type="scientific">Fibrella aestuarina BUZ 2</name>
    <dbReference type="NCBI Taxonomy" id="1166018"/>
    <lineage>
        <taxon>Bacteria</taxon>
        <taxon>Pseudomonadati</taxon>
        <taxon>Bacteroidota</taxon>
        <taxon>Cytophagia</taxon>
        <taxon>Cytophagales</taxon>
        <taxon>Spirosomataceae</taxon>
        <taxon>Fibrella</taxon>
    </lineage>
</organism>
<gene>
    <name evidence="3" type="ORF">FAES_1290</name>
</gene>
<dbReference type="InterPro" id="IPR008928">
    <property type="entry name" value="6-hairpin_glycosidase_sf"/>
</dbReference>
<dbReference type="EMBL" id="HE796683">
    <property type="protein sequence ID" value="CCG99300.1"/>
    <property type="molecule type" value="Genomic_DNA"/>
</dbReference>
<accession>I0K597</accession>
<proteinExistence type="predicted"/>
<evidence type="ECO:0000256" key="1">
    <source>
        <dbReference type="SAM" id="SignalP"/>
    </source>
</evidence>